<evidence type="ECO:0000313" key="8">
    <source>
        <dbReference type="Proteomes" id="UP000516404"/>
    </source>
</evidence>
<protein>
    <recommendedName>
        <fullName evidence="5">Peptide methionine sulfoxide reductase MsrA</fullName>
        <shortName evidence="5">Protein-methionine-S-oxide reductase</shortName>
        <ecNumber evidence="5">1.8.4.11</ecNumber>
    </recommendedName>
    <alternativeName>
        <fullName evidence="5">Peptide-methionine (S)-S-oxide reductase</fullName>
        <shortName evidence="5">Peptide Met(O) reductase</shortName>
    </alternativeName>
</protein>
<dbReference type="PANTHER" id="PTHR43774:SF1">
    <property type="entry name" value="PEPTIDE METHIONINE SULFOXIDE REDUCTASE MSRA 2"/>
    <property type="match status" value="1"/>
</dbReference>
<dbReference type="SUPFAM" id="SSF55068">
    <property type="entry name" value="Peptide methionine sulfoxide reductase"/>
    <property type="match status" value="1"/>
</dbReference>
<reference evidence="7 8" key="1">
    <citation type="submission" date="2020-09" db="EMBL/GenBank/DDBJ databases">
        <title>Investigation of environmental microbes.</title>
        <authorList>
            <person name="Ou Y."/>
            <person name="Kang Q."/>
        </authorList>
    </citation>
    <scope>NUCLEOTIDE SEQUENCE [LARGE SCALE GENOMIC DNA]</scope>
    <source>
        <strain evidence="7 8">KJZ-14</strain>
    </source>
</reference>
<dbReference type="Proteomes" id="UP000516404">
    <property type="component" value="Chromosome"/>
</dbReference>
<dbReference type="InterPro" id="IPR002569">
    <property type="entry name" value="Met_Sox_Rdtase_MsrA_dom"/>
</dbReference>
<evidence type="ECO:0000256" key="3">
    <source>
        <dbReference type="ARBA" id="ARBA00047806"/>
    </source>
</evidence>
<dbReference type="Gene3D" id="3.30.1060.10">
    <property type="entry name" value="Peptide methionine sulphoxide reductase MsrA"/>
    <property type="match status" value="1"/>
</dbReference>
<dbReference type="KEGG" id="rter:IDM49_05260"/>
<dbReference type="NCBIfam" id="TIGR00401">
    <property type="entry name" value="msrA"/>
    <property type="match status" value="1"/>
</dbReference>
<dbReference type="InterPro" id="IPR036509">
    <property type="entry name" value="Met_Sox_Rdtase_MsrA_sf"/>
</dbReference>
<dbReference type="EC" id="1.8.4.11" evidence="5"/>
<keyword evidence="2 5" id="KW-0560">Oxidoreductase</keyword>
<organism evidence="7 8">
    <name type="scientific">Rothia terrae</name>
    <dbReference type="NCBI Taxonomy" id="396015"/>
    <lineage>
        <taxon>Bacteria</taxon>
        <taxon>Bacillati</taxon>
        <taxon>Actinomycetota</taxon>
        <taxon>Actinomycetes</taxon>
        <taxon>Micrococcales</taxon>
        <taxon>Micrococcaceae</taxon>
        <taxon>Rothia</taxon>
    </lineage>
</organism>
<evidence type="ECO:0000259" key="6">
    <source>
        <dbReference type="Pfam" id="PF01625"/>
    </source>
</evidence>
<dbReference type="HAMAP" id="MF_01401">
    <property type="entry name" value="MsrA"/>
    <property type="match status" value="1"/>
</dbReference>
<comment type="similarity">
    <text evidence="1 5">Belongs to the MsrA Met sulfoxide reductase family.</text>
</comment>
<dbReference type="GO" id="GO:0008113">
    <property type="term" value="F:peptide-methionine (S)-S-oxide reductase activity"/>
    <property type="evidence" value="ECO:0007669"/>
    <property type="project" value="UniProtKB-UniRule"/>
</dbReference>
<feature type="active site" evidence="5">
    <location>
        <position position="10"/>
    </location>
</feature>
<evidence type="ECO:0000256" key="5">
    <source>
        <dbReference type="HAMAP-Rule" id="MF_01401"/>
    </source>
</evidence>
<sequence>MKSFVVGGGCFWCINAVYRQIKGVTASISGYAGGHTENPDYQSVCTGTTGHYEVVKVEFDETVIDEDTVLDIFFTSHNPTSWDRQGHDAGSQYRSALLYTNSDEKEVFERAKERAQSIWDEEIVTVIEPLETFYEAEEYHQDYYARNPFAGYCQAIINPKVSAARRNFAQYLK</sequence>
<dbReference type="Pfam" id="PF01625">
    <property type="entry name" value="PMSR"/>
    <property type="match status" value="1"/>
</dbReference>
<dbReference type="GeneID" id="96623635"/>
<evidence type="ECO:0000256" key="2">
    <source>
        <dbReference type="ARBA" id="ARBA00023002"/>
    </source>
</evidence>
<evidence type="ECO:0000256" key="1">
    <source>
        <dbReference type="ARBA" id="ARBA00005591"/>
    </source>
</evidence>
<comment type="function">
    <text evidence="5">Has an important function as a repair enzyme for proteins that have been inactivated by oxidation. Catalyzes the reversible oxidation-reduction of methionine sulfoxide in proteins to methionine.</text>
</comment>
<dbReference type="AlphaFoldDB" id="A0A7H2BG61"/>
<comment type="catalytic activity">
    <reaction evidence="4 5">
        <text>[thioredoxin]-disulfide + L-methionine + H2O = L-methionine (S)-S-oxide + [thioredoxin]-dithiol</text>
        <dbReference type="Rhea" id="RHEA:19993"/>
        <dbReference type="Rhea" id="RHEA-COMP:10698"/>
        <dbReference type="Rhea" id="RHEA-COMP:10700"/>
        <dbReference type="ChEBI" id="CHEBI:15377"/>
        <dbReference type="ChEBI" id="CHEBI:29950"/>
        <dbReference type="ChEBI" id="CHEBI:50058"/>
        <dbReference type="ChEBI" id="CHEBI:57844"/>
        <dbReference type="ChEBI" id="CHEBI:58772"/>
        <dbReference type="EC" id="1.8.4.11"/>
    </reaction>
</comment>
<proteinExistence type="inferred from homology"/>
<gene>
    <name evidence="5 7" type="primary">msrA</name>
    <name evidence="7" type="ORF">IDM49_05260</name>
</gene>
<feature type="domain" description="Peptide methionine sulphoxide reductase MsrA" evidence="6">
    <location>
        <begin position="5"/>
        <end position="154"/>
    </location>
</feature>
<dbReference type="PANTHER" id="PTHR43774">
    <property type="entry name" value="PEPTIDE METHIONINE SULFOXIDE REDUCTASE"/>
    <property type="match status" value="1"/>
</dbReference>
<dbReference type="EMBL" id="CP061539">
    <property type="protein sequence ID" value="QNV38657.1"/>
    <property type="molecule type" value="Genomic_DNA"/>
</dbReference>
<keyword evidence="8" id="KW-1185">Reference proteome</keyword>
<dbReference type="RefSeq" id="WP_190725266.1">
    <property type="nucleotide sequence ID" value="NZ_CP061539.1"/>
</dbReference>
<comment type="catalytic activity">
    <reaction evidence="3 5">
        <text>L-methionyl-[protein] + [thioredoxin]-disulfide + H2O = L-methionyl-(S)-S-oxide-[protein] + [thioredoxin]-dithiol</text>
        <dbReference type="Rhea" id="RHEA:14217"/>
        <dbReference type="Rhea" id="RHEA-COMP:10698"/>
        <dbReference type="Rhea" id="RHEA-COMP:10700"/>
        <dbReference type="Rhea" id="RHEA-COMP:12313"/>
        <dbReference type="Rhea" id="RHEA-COMP:12315"/>
        <dbReference type="ChEBI" id="CHEBI:15377"/>
        <dbReference type="ChEBI" id="CHEBI:16044"/>
        <dbReference type="ChEBI" id="CHEBI:29950"/>
        <dbReference type="ChEBI" id="CHEBI:44120"/>
        <dbReference type="ChEBI" id="CHEBI:50058"/>
        <dbReference type="EC" id="1.8.4.11"/>
    </reaction>
</comment>
<accession>A0A7H2BG61</accession>
<name>A0A7H2BG61_9MICC</name>
<evidence type="ECO:0000313" key="7">
    <source>
        <dbReference type="EMBL" id="QNV38657.1"/>
    </source>
</evidence>
<evidence type="ECO:0000256" key="4">
    <source>
        <dbReference type="ARBA" id="ARBA00048782"/>
    </source>
</evidence>